<gene>
    <name evidence="2" type="ORF">FM996_02645</name>
</gene>
<reference evidence="2 3" key="1">
    <citation type="submission" date="2019-07" db="EMBL/GenBank/DDBJ databases">
        <title>Ln-dependent methylotrophs.</title>
        <authorList>
            <person name="Tani A."/>
        </authorList>
    </citation>
    <scope>NUCLEOTIDE SEQUENCE [LARGE SCALE GENOMIC DNA]</scope>
    <source>
        <strain evidence="2 3">SM89A</strain>
    </source>
</reference>
<organism evidence="2 3">
    <name type="scientific">Methylosinus sporium</name>
    <dbReference type="NCBI Taxonomy" id="428"/>
    <lineage>
        <taxon>Bacteria</taxon>
        <taxon>Pseudomonadati</taxon>
        <taxon>Pseudomonadota</taxon>
        <taxon>Alphaproteobacteria</taxon>
        <taxon>Hyphomicrobiales</taxon>
        <taxon>Methylocystaceae</taxon>
        <taxon>Methylosinus</taxon>
    </lineage>
</organism>
<dbReference type="RefSeq" id="WP_142861707.1">
    <property type="nucleotide sequence ID" value="NZ_VJMF01000012.1"/>
</dbReference>
<protein>
    <submittedName>
        <fullName evidence="2">YbjN domain-containing protein</fullName>
    </submittedName>
</protein>
<accession>A0A549T6F1</accession>
<comment type="caution">
    <text evidence="2">The sequence shown here is derived from an EMBL/GenBank/DDBJ whole genome shotgun (WGS) entry which is preliminary data.</text>
</comment>
<name>A0A549T6F1_METSR</name>
<feature type="compositionally biased region" description="Basic and acidic residues" evidence="1">
    <location>
        <begin position="153"/>
        <end position="165"/>
    </location>
</feature>
<evidence type="ECO:0000313" key="3">
    <source>
        <dbReference type="Proteomes" id="UP000316781"/>
    </source>
</evidence>
<dbReference type="EMBL" id="VJMF01000012">
    <property type="protein sequence ID" value="TRL37410.1"/>
    <property type="molecule type" value="Genomic_DNA"/>
</dbReference>
<dbReference type="InterPro" id="IPR019660">
    <property type="entry name" value="Put_sensory_transdc_reg_YbjN"/>
</dbReference>
<sequence>MSETLVSSLSLDELRDLLQQAGYRVEAATDPVANVHYLRSATSGLAFDIRPGNRLAGDAEGRFADVAFVSILQVNGELPRELVNGWNIARRFSRLQLSGPFLALCMDVTVVGGVTRSHVRAHIEIWDRLAQELVVYLREGLRRPEANGAGPGVERDAAASERPEPSIELAGPSSH</sequence>
<feature type="region of interest" description="Disordered" evidence="1">
    <location>
        <begin position="144"/>
        <end position="175"/>
    </location>
</feature>
<dbReference type="Pfam" id="PF10722">
    <property type="entry name" value="YbjN"/>
    <property type="match status" value="1"/>
</dbReference>
<dbReference type="Proteomes" id="UP000316781">
    <property type="component" value="Unassembled WGS sequence"/>
</dbReference>
<evidence type="ECO:0000313" key="2">
    <source>
        <dbReference type="EMBL" id="TRL37410.1"/>
    </source>
</evidence>
<dbReference type="CDD" id="cd17511">
    <property type="entry name" value="YbjN_AmyR-like"/>
    <property type="match status" value="1"/>
</dbReference>
<proteinExistence type="predicted"/>
<dbReference type="AlphaFoldDB" id="A0A549T6F1"/>
<evidence type="ECO:0000256" key="1">
    <source>
        <dbReference type="SAM" id="MobiDB-lite"/>
    </source>
</evidence>